<evidence type="ECO:0000313" key="1">
    <source>
        <dbReference type="EMBL" id="ORA00497.1"/>
    </source>
</evidence>
<dbReference type="OrthoDB" id="2472181at2"/>
<evidence type="ECO:0000313" key="2">
    <source>
        <dbReference type="Proteomes" id="UP000192284"/>
    </source>
</evidence>
<dbReference type="EMBL" id="MVHE01000498">
    <property type="protein sequence ID" value="ORA00497.1"/>
    <property type="molecule type" value="Genomic_DNA"/>
</dbReference>
<dbReference type="Proteomes" id="UP000192284">
    <property type="component" value="Unassembled WGS sequence"/>
</dbReference>
<keyword evidence="2" id="KW-1185">Reference proteome</keyword>
<protein>
    <submittedName>
        <fullName evidence="1">Uncharacterized protein</fullName>
    </submittedName>
</protein>
<dbReference type="Gene3D" id="3.30.559.30">
    <property type="entry name" value="Nonribosomal peptide synthetase, condensation domain"/>
    <property type="match status" value="1"/>
</dbReference>
<organism evidence="1 2">
    <name type="scientific">Mycobacterium angelicum</name>
    <dbReference type="NCBI Taxonomy" id="470074"/>
    <lineage>
        <taxon>Bacteria</taxon>
        <taxon>Bacillati</taxon>
        <taxon>Actinomycetota</taxon>
        <taxon>Actinomycetes</taxon>
        <taxon>Mycobacteriales</taxon>
        <taxon>Mycobacteriaceae</taxon>
        <taxon>Mycobacterium</taxon>
    </lineage>
</organism>
<feature type="non-terminal residue" evidence="1">
    <location>
        <position position="1"/>
    </location>
</feature>
<feature type="non-terminal residue" evidence="1">
    <location>
        <position position="70"/>
    </location>
</feature>
<name>A0A1W9YMI9_MYCAN</name>
<sequence length="70" mass="7373">QVLAPVVFTSALGLGDLFCPDVTEQFGTPGWIISQGPQVLLDAQVTEFDGGVLVNWDVREGVFAPGVIDA</sequence>
<proteinExistence type="predicted"/>
<reference evidence="1 2" key="1">
    <citation type="submission" date="2017-02" db="EMBL/GenBank/DDBJ databases">
        <title>The new phylogeny of genus Mycobacterium.</title>
        <authorList>
            <person name="Tortoli E."/>
            <person name="Trovato A."/>
            <person name="Cirillo D.M."/>
        </authorList>
    </citation>
    <scope>NUCLEOTIDE SEQUENCE [LARGE SCALE GENOMIC DNA]</scope>
    <source>
        <strain evidence="1 2">DSM 45057</strain>
    </source>
</reference>
<dbReference type="RefSeq" id="WP_139802164.1">
    <property type="nucleotide sequence ID" value="NZ_MVHE01000498.1"/>
</dbReference>
<accession>A0A1W9YMI9</accession>
<gene>
    <name evidence="1" type="ORF">BST12_30445</name>
</gene>
<comment type="caution">
    <text evidence="1">The sequence shown here is derived from an EMBL/GenBank/DDBJ whole genome shotgun (WGS) entry which is preliminary data.</text>
</comment>
<dbReference type="AlphaFoldDB" id="A0A1W9YMI9"/>